<accession>A0A382DFP4</accession>
<organism evidence="2">
    <name type="scientific">marine metagenome</name>
    <dbReference type="NCBI Taxonomy" id="408172"/>
    <lineage>
        <taxon>unclassified sequences</taxon>
        <taxon>metagenomes</taxon>
        <taxon>ecological metagenomes</taxon>
    </lineage>
</organism>
<sequence>PDADLNDSSQDAFLNEYAVGKNADVYPDGTGRLFPADSRVRFSFHYHSVGEEVTDQTELGLVLYPEDYEPDHILYSRQLGQAGELDIPAGQVTRHDGYQKMYLPGKLTGFQPHMHFLGTRQCLELIYPTGSTEMVSCANFDFNWHIVYNYEDDVQPVYPAGTTLHVISYHDNTEGNRGNSDPKNWTGGGSRTIDEMAFSWISWHDLTEDEYKAELEARKALADND</sequence>
<dbReference type="EMBL" id="UINC01039097">
    <property type="protein sequence ID" value="SVB37075.1"/>
    <property type="molecule type" value="Genomic_DNA"/>
</dbReference>
<protein>
    <recommendedName>
        <fullName evidence="3">Copper type II ascorbate-dependent monooxygenase C-terminal domain-containing protein</fullName>
    </recommendedName>
</protein>
<feature type="non-terminal residue" evidence="2">
    <location>
        <position position="1"/>
    </location>
</feature>
<evidence type="ECO:0000256" key="1">
    <source>
        <dbReference type="ARBA" id="ARBA00023157"/>
    </source>
</evidence>
<keyword evidence="1" id="KW-1015">Disulfide bond</keyword>
<dbReference type="Gene3D" id="2.60.120.230">
    <property type="match status" value="1"/>
</dbReference>
<name>A0A382DFP4_9ZZZZ</name>
<dbReference type="InterPro" id="IPR014784">
    <property type="entry name" value="Cu2_ascorb_mOase-like_C"/>
</dbReference>
<evidence type="ECO:0000313" key="2">
    <source>
        <dbReference type="EMBL" id="SVB37075.1"/>
    </source>
</evidence>
<reference evidence="2" key="1">
    <citation type="submission" date="2018-05" db="EMBL/GenBank/DDBJ databases">
        <authorList>
            <person name="Lanie J.A."/>
            <person name="Ng W.-L."/>
            <person name="Kazmierczak K.M."/>
            <person name="Andrzejewski T.M."/>
            <person name="Davidsen T.M."/>
            <person name="Wayne K.J."/>
            <person name="Tettelin H."/>
            <person name="Glass J.I."/>
            <person name="Rusch D."/>
            <person name="Podicherti R."/>
            <person name="Tsui H.-C.T."/>
            <person name="Winkler M.E."/>
        </authorList>
    </citation>
    <scope>NUCLEOTIDE SEQUENCE</scope>
</reference>
<dbReference type="InterPro" id="IPR008977">
    <property type="entry name" value="PHM/PNGase_F_dom_sf"/>
</dbReference>
<evidence type="ECO:0008006" key="3">
    <source>
        <dbReference type="Google" id="ProtNLM"/>
    </source>
</evidence>
<proteinExistence type="predicted"/>
<dbReference type="AlphaFoldDB" id="A0A382DFP4"/>
<dbReference type="GO" id="GO:0016715">
    <property type="term" value="F:oxidoreductase activity, acting on paired donors, with incorporation or reduction of molecular oxygen, reduced ascorbate as one donor, and incorporation of one atom of oxygen"/>
    <property type="evidence" value="ECO:0007669"/>
    <property type="project" value="InterPro"/>
</dbReference>
<dbReference type="SUPFAM" id="SSF49742">
    <property type="entry name" value="PHM/PNGase F"/>
    <property type="match status" value="2"/>
</dbReference>
<gene>
    <name evidence="2" type="ORF">METZ01_LOCUS189929</name>
</gene>